<evidence type="ECO:0000313" key="6">
    <source>
        <dbReference type="Proteomes" id="UP001287286"/>
    </source>
</evidence>
<feature type="coiled-coil region" evidence="1">
    <location>
        <begin position="188"/>
        <end position="272"/>
    </location>
</feature>
<organism evidence="4 5">
    <name type="scientific">Purpureocillium lilacinum</name>
    <name type="common">Paecilomyces lilacinus</name>
    <dbReference type="NCBI Taxonomy" id="33203"/>
    <lineage>
        <taxon>Eukaryota</taxon>
        <taxon>Fungi</taxon>
        <taxon>Dikarya</taxon>
        <taxon>Ascomycota</taxon>
        <taxon>Pezizomycotina</taxon>
        <taxon>Sordariomycetes</taxon>
        <taxon>Hypocreomycetidae</taxon>
        <taxon>Hypocreales</taxon>
        <taxon>Ophiocordycipitaceae</taxon>
        <taxon>Purpureocillium</taxon>
    </lineage>
</organism>
<evidence type="ECO:0000313" key="3">
    <source>
        <dbReference type="EMBL" id="KAK4095534.1"/>
    </source>
</evidence>
<feature type="compositionally biased region" description="Polar residues" evidence="2">
    <location>
        <begin position="70"/>
        <end position="98"/>
    </location>
</feature>
<evidence type="ECO:0000313" key="5">
    <source>
        <dbReference type="Proteomes" id="UP000245956"/>
    </source>
</evidence>
<name>A0A2U3DU44_PURLI</name>
<dbReference type="AlphaFoldDB" id="A0A2U3DU44"/>
<evidence type="ECO:0000256" key="1">
    <source>
        <dbReference type="SAM" id="Coils"/>
    </source>
</evidence>
<dbReference type="EMBL" id="JAWRVI010000001">
    <property type="protein sequence ID" value="KAK4095534.1"/>
    <property type="molecule type" value="Genomic_DNA"/>
</dbReference>
<comment type="caution">
    <text evidence="4">The sequence shown here is derived from an EMBL/GenBank/DDBJ whole genome shotgun (WGS) entry which is preliminary data.</text>
</comment>
<feature type="compositionally biased region" description="Polar residues" evidence="2">
    <location>
        <begin position="35"/>
        <end position="49"/>
    </location>
</feature>
<dbReference type="Proteomes" id="UP001287286">
    <property type="component" value="Unassembled WGS sequence"/>
</dbReference>
<keyword evidence="1" id="KW-0175">Coiled coil</keyword>
<sequence>MLEGSLALPAMARFAPNEKKNNARAKGRTSRGDLVQSSTTAKPESSSNFRARLGGEEPVPEPTPKLEAPTETNAMEEVSQSLRANFDLKTTTGSSNRVTKAPKPHKEHGAVTKLKELLAEYGVEIYSKAANDIMQVYATVDERTERLSLVSSEFASKAEKLYSKIGRPLSSTQCQGGEAARATIDAHLSNLLTGIEQAQKQLEELQKQWEAAFAEECDAWRAFYELQRKDPLPAAEFERELANIKSQIQGITQEYEEQMDGLEAEYKADMQAETLRILQSWD</sequence>
<feature type="region of interest" description="Disordered" evidence="2">
    <location>
        <begin position="1"/>
        <end position="108"/>
    </location>
</feature>
<proteinExistence type="predicted"/>
<evidence type="ECO:0000313" key="4">
    <source>
        <dbReference type="EMBL" id="PWI65772.1"/>
    </source>
</evidence>
<protein>
    <submittedName>
        <fullName evidence="4">Uncharacterized protein</fullName>
    </submittedName>
</protein>
<dbReference type="Proteomes" id="UP000245956">
    <property type="component" value="Unassembled WGS sequence"/>
</dbReference>
<gene>
    <name evidence="4" type="ORF">PCL_06743</name>
    <name evidence="3" type="ORF">Purlil1_330</name>
</gene>
<reference evidence="4" key="1">
    <citation type="submission" date="2015-05" db="EMBL/GenBank/DDBJ databases">
        <authorList>
            <person name="Wang D.B."/>
            <person name="Wang M."/>
        </authorList>
    </citation>
    <scope>NUCLEOTIDE SEQUENCE</scope>
    <source>
        <strain evidence="4">36-1</strain>
    </source>
</reference>
<reference evidence="3" key="3">
    <citation type="submission" date="2023-11" db="EMBL/GenBank/DDBJ databases">
        <authorList>
            <person name="Beijen E."/>
            <person name="Ohm R.A."/>
        </authorList>
    </citation>
    <scope>NUCLEOTIDE SEQUENCE</scope>
    <source>
        <strain evidence="3">CBS 150709</strain>
    </source>
</reference>
<reference evidence="3 6" key="4">
    <citation type="journal article" date="2024" name="Microbiol. Resour. Announc.">
        <title>Genome annotations for the ascomycete fungi Trichoderma harzianum, Trichoderma aggressivum, and Purpureocillium lilacinum.</title>
        <authorList>
            <person name="Beijen E.P.W."/>
            <person name="Ohm R.A."/>
        </authorList>
    </citation>
    <scope>NUCLEOTIDE SEQUENCE [LARGE SCALE GENOMIC DNA]</scope>
    <source>
        <strain evidence="3 6">CBS 150709</strain>
    </source>
</reference>
<keyword evidence="6" id="KW-1185">Reference proteome</keyword>
<evidence type="ECO:0000256" key="2">
    <source>
        <dbReference type="SAM" id="MobiDB-lite"/>
    </source>
</evidence>
<reference evidence="4 5" key="2">
    <citation type="journal article" date="2016" name="Front. Microbiol.">
        <title>Genome and transcriptome sequences reveal the specific parasitism of the nematophagous Purpureocillium lilacinum 36-1.</title>
        <authorList>
            <person name="Xie J."/>
            <person name="Li S."/>
            <person name="Mo C."/>
            <person name="Xiao X."/>
            <person name="Peng D."/>
            <person name="Wang G."/>
            <person name="Xiao Y."/>
        </authorList>
    </citation>
    <scope>NUCLEOTIDE SEQUENCE [LARGE SCALE GENOMIC DNA]</scope>
    <source>
        <strain evidence="4 5">36-1</strain>
    </source>
</reference>
<accession>A0A2U3DU44</accession>
<dbReference type="EMBL" id="LCWV01000030">
    <property type="protein sequence ID" value="PWI65772.1"/>
    <property type="molecule type" value="Genomic_DNA"/>
</dbReference>